<dbReference type="InterPro" id="IPR002401">
    <property type="entry name" value="Cyt_P450_E_grp-I"/>
</dbReference>
<dbReference type="GO" id="GO:0004497">
    <property type="term" value="F:monooxygenase activity"/>
    <property type="evidence" value="ECO:0007669"/>
    <property type="project" value="UniProtKB-KW"/>
</dbReference>
<dbReference type="GO" id="GO:0020037">
    <property type="term" value="F:heme binding"/>
    <property type="evidence" value="ECO:0007669"/>
    <property type="project" value="InterPro"/>
</dbReference>
<dbReference type="PANTHER" id="PTHR46206:SF7">
    <property type="entry name" value="P450, PUTATIVE (EUROFUNG)-RELATED"/>
    <property type="match status" value="1"/>
</dbReference>
<evidence type="ECO:0000256" key="7">
    <source>
        <dbReference type="RuleBase" id="RU000461"/>
    </source>
</evidence>
<organism evidence="9 10">
    <name type="scientific">Pseudocercospora musae</name>
    <dbReference type="NCBI Taxonomy" id="113226"/>
    <lineage>
        <taxon>Eukaryota</taxon>
        <taxon>Fungi</taxon>
        <taxon>Dikarya</taxon>
        <taxon>Ascomycota</taxon>
        <taxon>Pezizomycotina</taxon>
        <taxon>Dothideomycetes</taxon>
        <taxon>Dothideomycetidae</taxon>
        <taxon>Mycosphaerellales</taxon>
        <taxon>Mycosphaerellaceae</taxon>
        <taxon>Pseudocercospora</taxon>
    </lineage>
</organism>
<keyword evidence="4 7" id="KW-0560">Oxidoreductase</keyword>
<evidence type="ECO:0000256" key="8">
    <source>
        <dbReference type="SAM" id="Phobius"/>
    </source>
</evidence>
<dbReference type="GO" id="GO:0016705">
    <property type="term" value="F:oxidoreductase activity, acting on paired donors, with incorporation or reduction of molecular oxygen"/>
    <property type="evidence" value="ECO:0007669"/>
    <property type="project" value="InterPro"/>
</dbReference>
<keyword evidence="8" id="KW-1133">Transmembrane helix</keyword>
<evidence type="ECO:0000256" key="2">
    <source>
        <dbReference type="ARBA" id="ARBA00010617"/>
    </source>
</evidence>
<dbReference type="EMBL" id="LFZO01000035">
    <property type="protein sequence ID" value="KXT16518.1"/>
    <property type="molecule type" value="Genomic_DNA"/>
</dbReference>
<evidence type="ECO:0008006" key="11">
    <source>
        <dbReference type="Google" id="ProtNLM"/>
    </source>
</evidence>
<dbReference type="AlphaFoldDB" id="A0A139INZ1"/>
<comment type="similarity">
    <text evidence="2 7">Belongs to the cytochrome P450 family.</text>
</comment>
<evidence type="ECO:0000313" key="10">
    <source>
        <dbReference type="Proteomes" id="UP000073492"/>
    </source>
</evidence>
<dbReference type="InterPro" id="IPR017972">
    <property type="entry name" value="Cyt_P450_CS"/>
</dbReference>
<feature type="binding site" description="axial binding residue" evidence="6">
    <location>
        <position position="437"/>
    </location>
    <ligand>
        <name>heme</name>
        <dbReference type="ChEBI" id="CHEBI:30413"/>
    </ligand>
    <ligandPart>
        <name>Fe</name>
        <dbReference type="ChEBI" id="CHEBI:18248"/>
    </ligandPart>
</feature>
<keyword evidence="10" id="KW-1185">Reference proteome</keyword>
<dbReference type="OrthoDB" id="1844152at2759"/>
<gene>
    <name evidence="9" type="ORF">AC579_1349</name>
</gene>
<evidence type="ECO:0000313" key="9">
    <source>
        <dbReference type="EMBL" id="KXT16518.1"/>
    </source>
</evidence>
<keyword evidence="8" id="KW-0812">Transmembrane</keyword>
<evidence type="ECO:0000256" key="4">
    <source>
        <dbReference type="ARBA" id="ARBA00023002"/>
    </source>
</evidence>
<keyword evidence="5 6" id="KW-0408">Iron</keyword>
<dbReference type="InterPro" id="IPR036396">
    <property type="entry name" value="Cyt_P450_sf"/>
</dbReference>
<dbReference type="InterPro" id="IPR001128">
    <property type="entry name" value="Cyt_P450"/>
</dbReference>
<keyword evidence="8" id="KW-0472">Membrane</keyword>
<dbReference type="GO" id="GO:0005506">
    <property type="term" value="F:iron ion binding"/>
    <property type="evidence" value="ECO:0007669"/>
    <property type="project" value="InterPro"/>
</dbReference>
<comment type="caution">
    <text evidence="9">The sequence shown here is derived from an EMBL/GenBank/DDBJ whole genome shotgun (WGS) entry which is preliminary data.</text>
</comment>
<reference evidence="9 10" key="1">
    <citation type="submission" date="2015-07" db="EMBL/GenBank/DDBJ databases">
        <title>Comparative genomics of the Sigatoka disease complex on banana suggests a link between parallel evolutionary changes in Pseudocercospora fijiensis and Pseudocercospora eumusae and increased virulence on the banana host.</title>
        <authorList>
            <person name="Chang T.-C."/>
            <person name="Salvucci A."/>
            <person name="Crous P.W."/>
            <person name="Stergiopoulos I."/>
        </authorList>
    </citation>
    <scope>NUCLEOTIDE SEQUENCE [LARGE SCALE GENOMIC DNA]</scope>
    <source>
        <strain evidence="9 10">CBS 116634</strain>
    </source>
</reference>
<dbReference type="Gene3D" id="1.10.630.10">
    <property type="entry name" value="Cytochrome P450"/>
    <property type="match status" value="1"/>
</dbReference>
<evidence type="ECO:0000256" key="1">
    <source>
        <dbReference type="ARBA" id="ARBA00001971"/>
    </source>
</evidence>
<dbReference type="Pfam" id="PF00067">
    <property type="entry name" value="p450"/>
    <property type="match status" value="1"/>
</dbReference>
<comment type="cofactor">
    <cofactor evidence="1 6">
        <name>heme</name>
        <dbReference type="ChEBI" id="CHEBI:30413"/>
    </cofactor>
</comment>
<sequence length="494" mass="55282">MEESHLVVTAIALLIALVYWFVSIRPDPLKHIPLVGEGSRRKRIQAYHFGAKKIFADACEKVLSAWRMTDDVMDRALTVLQTVHIAFSGRDTRSLVNEYNSVPEDVFSPHAPFDQFVEKAITDINITSRALIYSVRQDLTPSLALSEVANGAVLSTISKCSEWSEVDLHHSLISIVTIVSGWVFVGPEYSATKEYMDLAASYAADAFGGPKMLQLVPQPLRPIAAVFMPPLRRVKRFHQRIFDLLGPGIDRRRKELAEGRLRSADMLDWLIVNAHRFPDDIRSDYDIARVQQSLSAVAIHTTALTALATIFDLACEPKIVEDLRAEIDTVLAAHDGKVTARSLYEMKLLDALMCEIVSARRKALKPYVFSDGTRIPAGTMLAVPVYTIARDQAHFSDPEKFDPYRFTKAREGGNNDHLQFASVTHGTMAFGCGKHACPGRFFAALEIKLILIHLLKHFDVKAKPGQDGVTRRYGNMEYDSMVSMKRSDSAQVWH</sequence>
<dbReference type="STRING" id="113226.A0A139INZ1"/>
<feature type="transmembrane region" description="Helical" evidence="8">
    <location>
        <begin position="6"/>
        <end position="22"/>
    </location>
</feature>
<proteinExistence type="inferred from homology"/>
<dbReference type="PANTHER" id="PTHR46206">
    <property type="entry name" value="CYTOCHROME P450"/>
    <property type="match status" value="1"/>
</dbReference>
<keyword evidence="3 6" id="KW-0479">Metal-binding</keyword>
<dbReference type="PRINTS" id="PR00463">
    <property type="entry name" value="EP450I"/>
</dbReference>
<keyword evidence="7" id="KW-0503">Monooxygenase</keyword>
<evidence type="ECO:0000256" key="3">
    <source>
        <dbReference type="ARBA" id="ARBA00022723"/>
    </source>
</evidence>
<dbReference type="Proteomes" id="UP000073492">
    <property type="component" value="Unassembled WGS sequence"/>
</dbReference>
<accession>A0A139INZ1</accession>
<dbReference type="CDD" id="cd11041">
    <property type="entry name" value="CYP503A1-like"/>
    <property type="match status" value="1"/>
</dbReference>
<name>A0A139INZ1_9PEZI</name>
<keyword evidence="6 7" id="KW-0349">Heme</keyword>
<evidence type="ECO:0000256" key="5">
    <source>
        <dbReference type="ARBA" id="ARBA00023004"/>
    </source>
</evidence>
<dbReference type="SUPFAM" id="SSF48264">
    <property type="entry name" value="Cytochrome P450"/>
    <property type="match status" value="1"/>
</dbReference>
<protein>
    <recommendedName>
        <fullName evidence="11">Cytochrome P450</fullName>
    </recommendedName>
</protein>
<evidence type="ECO:0000256" key="6">
    <source>
        <dbReference type="PIRSR" id="PIRSR602401-1"/>
    </source>
</evidence>
<dbReference type="PROSITE" id="PS00086">
    <property type="entry name" value="CYTOCHROME_P450"/>
    <property type="match status" value="1"/>
</dbReference>